<evidence type="ECO:0000256" key="9">
    <source>
        <dbReference type="RuleBase" id="RU003691"/>
    </source>
</evidence>
<keyword evidence="15" id="KW-1185">Reference proteome</keyword>
<dbReference type="PANTHER" id="PTHR43014">
    <property type="entry name" value="MERCURIC REDUCTASE"/>
    <property type="match status" value="1"/>
</dbReference>
<evidence type="ECO:0000259" key="13">
    <source>
        <dbReference type="Pfam" id="PF09335"/>
    </source>
</evidence>
<proteinExistence type="inferred from homology"/>
<feature type="transmembrane region" description="Helical" evidence="10">
    <location>
        <begin position="48"/>
        <end position="74"/>
    </location>
</feature>
<dbReference type="Pfam" id="PF02852">
    <property type="entry name" value="Pyr_redox_dim"/>
    <property type="match status" value="1"/>
</dbReference>
<evidence type="ECO:0000256" key="10">
    <source>
        <dbReference type="SAM" id="Phobius"/>
    </source>
</evidence>
<dbReference type="FunFam" id="3.30.390.30:FF:000001">
    <property type="entry name" value="Dihydrolipoyl dehydrogenase"/>
    <property type="match status" value="1"/>
</dbReference>
<evidence type="ECO:0000259" key="12">
    <source>
        <dbReference type="Pfam" id="PF07992"/>
    </source>
</evidence>
<evidence type="ECO:0000256" key="4">
    <source>
        <dbReference type="ARBA" id="ARBA00022827"/>
    </source>
</evidence>
<dbReference type="PROSITE" id="PS00076">
    <property type="entry name" value="PYRIDINE_REDOX_1"/>
    <property type="match status" value="1"/>
</dbReference>
<name>A0A4R6N2B7_9BURK</name>
<keyword evidence="10" id="KW-1133">Transmembrane helix</keyword>
<feature type="transmembrane region" description="Helical" evidence="10">
    <location>
        <begin position="133"/>
        <end position="154"/>
    </location>
</feature>
<keyword evidence="10" id="KW-0472">Membrane</keyword>
<dbReference type="OrthoDB" id="178496at2"/>
<feature type="transmembrane region" description="Helical" evidence="10">
    <location>
        <begin position="239"/>
        <end position="258"/>
    </location>
</feature>
<evidence type="ECO:0000256" key="8">
    <source>
        <dbReference type="ARBA" id="ARBA00023284"/>
    </source>
</evidence>
<dbReference type="RefSeq" id="WP_133603854.1">
    <property type="nucleotide sequence ID" value="NZ_JAUFPJ010000003.1"/>
</dbReference>
<gene>
    <name evidence="14" type="ORF">DFR39_10563</name>
</gene>
<reference evidence="14 15" key="1">
    <citation type="submission" date="2019-03" db="EMBL/GenBank/DDBJ databases">
        <title>Genomic Encyclopedia of Type Strains, Phase IV (KMG-IV): sequencing the most valuable type-strain genomes for metagenomic binning, comparative biology and taxonomic classification.</title>
        <authorList>
            <person name="Goeker M."/>
        </authorList>
    </citation>
    <scope>NUCLEOTIDE SEQUENCE [LARGE SCALE GENOMIC DNA]</scope>
    <source>
        <strain evidence="14 15">DSM 25082</strain>
    </source>
</reference>
<dbReference type="Gene3D" id="3.30.390.30">
    <property type="match status" value="1"/>
</dbReference>
<evidence type="ECO:0000256" key="6">
    <source>
        <dbReference type="ARBA" id="ARBA00023002"/>
    </source>
</evidence>
<evidence type="ECO:0000256" key="3">
    <source>
        <dbReference type="ARBA" id="ARBA00022630"/>
    </source>
</evidence>
<feature type="domain" description="VTT" evidence="13">
    <location>
        <begin position="70"/>
        <end position="183"/>
    </location>
</feature>
<dbReference type="PRINTS" id="PR00411">
    <property type="entry name" value="PNDRDTASEI"/>
</dbReference>
<accession>A0A4R6N2B7</accession>
<dbReference type="GO" id="GO:0016668">
    <property type="term" value="F:oxidoreductase activity, acting on a sulfur group of donors, NAD(P) as acceptor"/>
    <property type="evidence" value="ECO:0007669"/>
    <property type="project" value="InterPro"/>
</dbReference>
<dbReference type="InterPro" id="IPR023753">
    <property type="entry name" value="FAD/NAD-binding_dom"/>
</dbReference>
<dbReference type="GO" id="GO:0003955">
    <property type="term" value="F:NAD(P)H dehydrogenase (quinone) activity"/>
    <property type="evidence" value="ECO:0007669"/>
    <property type="project" value="TreeGrafter"/>
</dbReference>
<comment type="cofactor">
    <cofactor evidence="1">
        <name>FAD</name>
        <dbReference type="ChEBI" id="CHEBI:57692"/>
    </cofactor>
</comment>
<dbReference type="PRINTS" id="PR00368">
    <property type="entry name" value="FADPNR"/>
</dbReference>
<sequence length="716" mass="77532">MKRLLLIAAALLALLLASRHYGLAEWLSLDNLKAQQLALQAQVAAQPLRAALLFFALYVAVTAVSLPGAAVLTLAGGALFGFWQGLLLVSFASSLGALLAFLVARYLLRDAIQRRFGTGLAPLNEGVARDGPLYLLSLRLVPLFPFWLVNLLMALTPMRAAPFYGVSQIGMLPGTAVYVNAGTQLAAVASLRDVLSPPLLASFVLLGLFPLLAKGLMAWLQARKVYTGYAKPRRFDRNLIVIGAGAGGLVSSYIAAAVKAKVTLVEAHKMGGDCLNYGCVPSKALIHSAKAAQALREAAGFGLGPVDVKVDFAAVMERVQRVVREIEPHDSPARYTGLGVDVVQGRARLLDPWTVEIAREEGGPQRLTARHIVIATGARPFVPPLPGLDEVGYYTSDTIWHLREAPRRLLVLGGGPIGCELSQAFARLGIAVTQVEMAPRLMGREDPEVSSLVQQALERDGVRVLTGHQALRAERQGDERRLWVKQGDTEQAIAFDALLLAVGREARVSGFGLEELGVPLTPRKTLAVNDKLQSLKFPNLYAVGDVAGPYQFTHTAAHMAWYAAVNALFGRFKRFAVDYSVVPWVSFTDPELARVGLSETEARERGLAFEVTRYELDDLDRAITEDAAHGFVKVLTAAGSDKILGATIVGRHAGELLAEFVLAMKHGLGLNKILGTIHAYPTWVEANKYAAGAWKRAHAPERLLAWVQRYHAWERG</sequence>
<dbReference type="GO" id="GO:0050660">
    <property type="term" value="F:flavin adenine dinucleotide binding"/>
    <property type="evidence" value="ECO:0007669"/>
    <property type="project" value="TreeGrafter"/>
</dbReference>
<keyword evidence="4 9" id="KW-0274">FAD</keyword>
<dbReference type="InterPro" id="IPR036188">
    <property type="entry name" value="FAD/NAD-bd_sf"/>
</dbReference>
<dbReference type="SUPFAM" id="SSF55424">
    <property type="entry name" value="FAD/NAD-linked reductases, dimerisation (C-terminal) domain"/>
    <property type="match status" value="1"/>
</dbReference>
<dbReference type="Pfam" id="PF07992">
    <property type="entry name" value="Pyr_redox_2"/>
    <property type="match status" value="1"/>
</dbReference>
<keyword evidence="8 9" id="KW-0676">Redox-active center</keyword>
<evidence type="ECO:0000256" key="2">
    <source>
        <dbReference type="ARBA" id="ARBA00007532"/>
    </source>
</evidence>
<evidence type="ECO:0000256" key="7">
    <source>
        <dbReference type="ARBA" id="ARBA00023157"/>
    </source>
</evidence>
<dbReference type="Proteomes" id="UP000295357">
    <property type="component" value="Unassembled WGS sequence"/>
</dbReference>
<evidence type="ECO:0000259" key="11">
    <source>
        <dbReference type="Pfam" id="PF02852"/>
    </source>
</evidence>
<keyword evidence="5" id="KW-0521">NADP</keyword>
<keyword evidence="3 9" id="KW-0285">Flavoprotein</keyword>
<feature type="domain" description="FAD/NAD(P)-binding" evidence="12">
    <location>
        <begin position="238"/>
        <end position="560"/>
    </location>
</feature>
<evidence type="ECO:0000313" key="15">
    <source>
        <dbReference type="Proteomes" id="UP000295357"/>
    </source>
</evidence>
<organism evidence="14 15">
    <name type="scientific">Roseateles asaccharophilus</name>
    <dbReference type="NCBI Taxonomy" id="582607"/>
    <lineage>
        <taxon>Bacteria</taxon>
        <taxon>Pseudomonadati</taxon>
        <taxon>Pseudomonadota</taxon>
        <taxon>Betaproteobacteria</taxon>
        <taxon>Burkholderiales</taxon>
        <taxon>Sphaerotilaceae</taxon>
        <taxon>Roseateles</taxon>
    </lineage>
</organism>
<dbReference type="InterPro" id="IPR016156">
    <property type="entry name" value="FAD/NAD-linked_Rdtase_dimer_sf"/>
</dbReference>
<dbReference type="InterPro" id="IPR004099">
    <property type="entry name" value="Pyr_nucl-diS_OxRdtase_dimer"/>
</dbReference>
<dbReference type="InterPro" id="IPR012999">
    <property type="entry name" value="Pyr_OxRdtase_I_AS"/>
</dbReference>
<evidence type="ECO:0000313" key="14">
    <source>
        <dbReference type="EMBL" id="TDP09227.1"/>
    </source>
</evidence>
<dbReference type="Pfam" id="PF09335">
    <property type="entry name" value="VTT_dom"/>
    <property type="match status" value="1"/>
</dbReference>
<comment type="caution">
    <text evidence="14">The sequence shown here is derived from an EMBL/GenBank/DDBJ whole genome shotgun (WGS) entry which is preliminary data.</text>
</comment>
<feature type="transmembrane region" description="Helical" evidence="10">
    <location>
        <begin position="86"/>
        <end position="108"/>
    </location>
</feature>
<keyword evidence="6 9" id="KW-0560">Oxidoreductase</keyword>
<feature type="domain" description="Pyridine nucleotide-disulphide oxidoreductase dimerisation" evidence="11">
    <location>
        <begin position="582"/>
        <end position="690"/>
    </location>
</feature>
<comment type="similarity">
    <text evidence="2 9">Belongs to the class-I pyridine nucleotide-disulfide oxidoreductase family.</text>
</comment>
<dbReference type="AlphaFoldDB" id="A0A4R6N2B7"/>
<feature type="transmembrane region" description="Helical" evidence="10">
    <location>
        <begin position="199"/>
        <end position="219"/>
    </location>
</feature>
<evidence type="ECO:0000256" key="5">
    <source>
        <dbReference type="ARBA" id="ARBA00022857"/>
    </source>
</evidence>
<keyword evidence="7" id="KW-1015">Disulfide bond</keyword>
<keyword evidence="10" id="KW-0812">Transmembrane</keyword>
<dbReference type="Gene3D" id="3.50.50.60">
    <property type="entry name" value="FAD/NAD(P)-binding domain"/>
    <property type="match status" value="2"/>
</dbReference>
<evidence type="ECO:0000256" key="1">
    <source>
        <dbReference type="ARBA" id="ARBA00001974"/>
    </source>
</evidence>
<dbReference type="PANTHER" id="PTHR43014:SF2">
    <property type="entry name" value="MERCURIC REDUCTASE"/>
    <property type="match status" value="1"/>
</dbReference>
<dbReference type="EMBL" id="SNXE01000005">
    <property type="protein sequence ID" value="TDP09227.1"/>
    <property type="molecule type" value="Genomic_DNA"/>
</dbReference>
<protein>
    <submittedName>
        <fullName evidence="14">Pyruvate/2-oxoglutarate dehydrogenase complex dihydrolipoamide dehydrogenase (E3) component</fullName>
    </submittedName>
</protein>
<dbReference type="SUPFAM" id="SSF51905">
    <property type="entry name" value="FAD/NAD(P)-binding domain"/>
    <property type="match status" value="1"/>
</dbReference>
<dbReference type="InterPro" id="IPR032816">
    <property type="entry name" value="VTT_dom"/>
</dbReference>
<keyword evidence="14" id="KW-0670">Pyruvate</keyword>